<organism evidence="3 4">
    <name type="scientific">Leucobacter muris</name>
    <dbReference type="NCBI Taxonomy" id="1935379"/>
    <lineage>
        <taxon>Bacteria</taxon>
        <taxon>Bacillati</taxon>
        <taxon>Actinomycetota</taxon>
        <taxon>Actinomycetes</taxon>
        <taxon>Micrococcales</taxon>
        <taxon>Microbacteriaceae</taxon>
        <taxon>Leucobacter</taxon>
    </lineage>
</organism>
<sequence length="208" mass="22220">MTIPIITNRTIHPWYRSRLCRFRPLIRAAGALPIPDPVSPPSSERIDGSTRRPLGDGSAAAGTLVRVKTPRSAWITYTALRLLFFAAPFALIYALGLSLQFSMMLSALIAAVLSALISVSLSVLLLSKPREAASESIYEWRNRERTADDIVEDEAIEASETAGPVSDAGTPAETETPVAETAADARAAEATGTAVADDETDAARPERA</sequence>
<keyword evidence="2" id="KW-1133">Transmembrane helix</keyword>
<feature type="transmembrane region" description="Helical" evidence="2">
    <location>
        <begin position="101"/>
        <end position="126"/>
    </location>
</feature>
<dbReference type="Proteomes" id="UP000285768">
    <property type="component" value="Chromosome"/>
</dbReference>
<evidence type="ECO:0000313" key="3">
    <source>
        <dbReference type="EMBL" id="QAB18671.1"/>
    </source>
</evidence>
<keyword evidence="2" id="KW-0812">Transmembrane</keyword>
<reference evidence="3 4" key="1">
    <citation type="submission" date="2019-01" db="EMBL/GenBank/DDBJ databases">
        <title>Leucobacter muris sp. nov. isolated from the nose of a laboratory mouse.</title>
        <authorList>
            <person name="Benga L."/>
            <person name="Sproeer C."/>
            <person name="Schumann P."/>
            <person name="Verbarg S."/>
            <person name="Bunk B."/>
            <person name="Engelhardt E."/>
            <person name="Benten P.M."/>
            <person name="Sager M."/>
        </authorList>
    </citation>
    <scope>NUCLEOTIDE SEQUENCE [LARGE SCALE GENOMIC DNA]</scope>
    <source>
        <strain evidence="3 4">DSM 101948</strain>
    </source>
</reference>
<feature type="compositionally biased region" description="Basic and acidic residues" evidence="1">
    <location>
        <begin position="44"/>
        <end position="54"/>
    </location>
</feature>
<feature type="transmembrane region" description="Helical" evidence="2">
    <location>
        <begin position="74"/>
        <end position="95"/>
    </location>
</feature>
<protein>
    <submittedName>
        <fullName evidence="3">DUF4229 domain-containing protein</fullName>
    </submittedName>
</protein>
<accession>A0ABX5QI27</accession>
<evidence type="ECO:0000256" key="2">
    <source>
        <dbReference type="SAM" id="Phobius"/>
    </source>
</evidence>
<feature type="region of interest" description="Disordered" evidence="1">
    <location>
        <begin position="152"/>
        <end position="208"/>
    </location>
</feature>
<feature type="compositionally biased region" description="Low complexity" evidence="1">
    <location>
        <begin position="170"/>
        <end position="195"/>
    </location>
</feature>
<name>A0ABX5QI27_9MICO</name>
<dbReference type="Pfam" id="PF14012">
    <property type="entry name" value="DUF4229"/>
    <property type="match status" value="1"/>
</dbReference>
<gene>
    <name evidence="3" type="ORF">Leucomu_12805</name>
</gene>
<dbReference type="InterPro" id="IPR025323">
    <property type="entry name" value="DUF4229"/>
</dbReference>
<proteinExistence type="predicted"/>
<evidence type="ECO:0000256" key="1">
    <source>
        <dbReference type="SAM" id="MobiDB-lite"/>
    </source>
</evidence>
<evidence type="ECO:0000313" key="4">
    <source>
        <dbReference type="Proteomes" id="UP000285768"/>
    </source>
</evidence>
<keyword evidence="2" id="KW-0472">Membrane</keyword>
<keyword evidence="4" id="KW-1185">Reference proteome</keyword>
<feature type="region of interest" description="Disordered" evidence="1">
    <location>
        <begin position="34"/>
        <end position="58"/>
    </location>
</feature>
<dbReference type="EMBL" id="CP035037">
    <property type="protein sequence ID" value="QAB18671.1"/>
    <property type="molecule type" value="Genomic_DNA"/>
</dbReference>